<evidence type="ECO:0000313" key="6">
    <source>
        <dbReference type="Proteomes" id="UP000436088"/>
    </source>
</evidence>
<evidence type="ECO:0000256" key="2">
    <source>
        <dbReference type="PROSITE-ProRule" id="PRU00285"/>
    </source>
</evidence>
<evidence type="ECO:0000256" key="3">
    <source>
        <dbReference type="RuleBase" id="RU003616"/>
    </source>
</evidence>
<evidence type="ECO:0000259" key="4">
    <source>
        <dbReference type="PROSITE" id="PS01031"/>
    </source>
</evidence>
<comment type="similarity">
    <text evidence="2 3">Belongs to the small heat shock protein (HSP20) family.</text>
</comment>
<dbReference type="AlphaFoldDB" id="A0A6A2X1E4"/>
<dbReference type="EMBL" id="VEPZ02001545">
    <property type="protein sequence ID" value="KAE8668563.1"/>
    <property type="molecule type" value="Genomic_DNA"/>
</dbReference>
<proteinExistence type="inferred from homology"/>
<dbReference type="InterPro" id="IPR008978">
    <property type="entry name" value="HSP20-like_chaperone"/>
</dbReference>
<dbReference type="PANTHER" id="PTHR11527">
    <property type="entry name" value="HEAT-SHOCK PROTEIN 20 FAMILY MEMBER"/>
    <property type="match status" value="1"/>
</dbReference>
<dbReference type="InterPro" id="IPR031107">
    <property type="entry name" value="Small_HSP"/>
</dbReference>
<accession>A0A6A2X1E4</accession>
<dbReference type="InterPro" id="IPR002068">
    <property type="entry name" value="A-crystallin/Hsp20_dom"/>
</dbReference>
<dbReference type="SUPFAM" id="SSF49764">
    <property type="entry name" value="HSP20-like chaperones"/>
    <property type="match status" value="1"/>
</dbReference>
<evidence type="ECO:0000313" key="5">
    <source>
        <dbReference type="EMBL" id="KAE8668563.1"/>
    </source>
</evidence>
<gene>
    <name evidence="5" type="ORF">F3Y22_tig00112293pilonHSYRG00198</name>
</gene>
<organism evidence="5 6">
    <name type="scientific">Hibiscus syriacus</name>
    <name type="common">Rose of Sharon</name>
    <dbReference type="NCBI Taxonomy" id="106335"/>
    <lineage>
        <taxon>Eukaryota</taxon>
        <taxon>Viridiplantae</taxon>
        <taxon>Streptophyta</taxon>
        <taxon>Embryophyta</taxon>
        <taxon>Tracheophyta</taxon>
        <taxon>Spermatophyta</taxon>
        <taxon>Magnoliopsida</taxon>
        <taxon>eudicotyledons</taxon>
        <taxon>Gunneridae</taxon>
        <taxon>Pentapetalae</taxon>
        <taxon>rosids</taxon>
        <taxon>malvids</taxon>
        <taxon>Malvales</taxon>
        <taxon>Malvaceae</taxon>
        <taxon>Malvoideae</taxon>
        <taxon>Hibiscus</taxon>
    </lineage>
</organism>
<name>A0A6A2X1E4_HIBSY</name>
<dbReference type="Proteomes" id="UP000436088">
    <property type="component" value="Unassembled WGS sequence"/>
</dbReference>
<sequence length="112" mass="12960">MFSSSPAMDRKENPDAHDFEIELPEFKKKDVKVQTYEGRVVRVSAERKDDEEEDEEKGSWHCRVRRSNAKDDEIEASMRGGVLVVVVHKVDEAYVKDKKNESGRIEIEIPLL</sequence>
<keyword evidence="1" id="KW-0346">Stress response</keyword>
<dbReference type="Pfam" id="PF00011">
    <property type="entry name" value="HSP20"/>
    <property type="match status" value="1"/>
</dbReference>
<protein>
    <recommendedName>
        <fullName evidence="4">SHSP domain-containing protein</fullName>
    </recommendedName>
</protein>
<evidence type="ECO:0000256" key="1">
    <source>
        <dbReference type="ARBA" id="ARBA00023016"/>
    </source>
</evidence>
<reference evidence="5" key="1">
    <citation type="submission" date="2019-09" db="EMBL/GenBank/DDBJ databases">
        <title>Draft genome information of white flower Hibiscus syriacus.</title>
        <authorList>
            <person name="Kim Y.-M."/>
        </authorList>
    </citation>
    <scope>NUCLEOTIDE SEQUENCE [LARGE SCALE GENOMIC DNA]</scope>
    <source>
        <strain evidence="5">YM2019G1</strain>
    </source>
</reference>
<feature type="domain" description="SHSP" evidence="4">
    <location>
        <begin position="1"/>
        <end position="108"/>
    </location>
</feature>
<dbReference type="Gene3D" id="2.60.40.790">
    <property type="match status" value="1"/>
</dbReference>
<comment type="caution">
    <text evidence="5">The sequence shown here is derived from an EMBL/GenBank/DDBJ whole genome shotgun (WGS) entry which is preliminary data.</text>
</comment>
<dbReference type="PROSITE" id="PS01031">
    <property type="entry name" value="SHSP"/>
    <property type="match status" value="1"/>
</dbReference>
<keyword evidence="6" id="KW-1185">Reference proteome</keyword>